<dbReference type="GO" id="GO:0003677">
    <property type="term" value="F:DNA binding"/>
    <property type="evidence" value="ECO:0007669"/>
    <property type="project" value="UniProtKB-KW"/>
</dbReference>
<dbReference type="PRINTS" id="PR00038">
    <property type="entry name" value="HTHLUXR"/>
</dbReference>
<dbReference type="SMART" id="SM00448">
    <property type="entry name" value="REC"/>
    <property type="match status" value="1"/>
</dbReference>
<dbReference type="CDD" id="cd06170">
    <property type="entry name" value="LuxR_C_like"/>
    <property type="match status" value="1"/>
</dbReference>
<name>A0A1M7CJ49_9BRAD</name>
<keyword evidence="2" id="KW-0902">Two-component regulatory system</keyword>
<feature type="domain" description="HTH luxR-type" evidence="7">
    <location>
        <begin position="137"/>
        <end position="202"/>
    </location>
</feature>
<dbReference type="InterPro" id="IPR001789">
    <property type="entry name" value="Sig_transdc_resp-reg_receiver"/>
</dbReference>
<dbReference type="Pfam" id="PF00196">
    <property type="entry name" value="GerE"/>
    <property type="match status" value="1"/>
</dbReference>
<evidence type="ECO:0000256" key="2">
    <source>
        <dbReference type="ARBA" id="ARBA00023012"/>
    </source>
</evidence>
<dbReference type="SUPFAM" id="SSF52172">
    <property type="entry name" value="CheY-like"/>
    <property type="match status" value="1"/>
</dbReference>
<evidence type="ECO:0000256" key="4">
    <source>
        <dbReference type="ARBA" id="ARBA00023125"/>
    </source>
</evidence>
<dbReference type="AlphaFoldDB" id="A0A1M7CJ49"/>
<dbReference type="InterPro" id="IPR011006">
    <property type="entry name" value="CheY-like_superfamily"/>
</dbReference>
<protein>
    <submittedName>
        <fullName evidence="9">Two component transcriptional regulator, LuxR family</fullName>
    </submittedName>
</protein>
<keyword evidence="3" id="KW-0805">Transcription regulation</keyword>
<evidence type="ECO:0000259" key="7">
    <source>
        <dbReference type="PROSITE" id="PS50043"/>
    </source>
</evidence>
<dbReference type="Gene3D" id="3.40.50.2300">
    <property type="match status" value="1"/>
</dbReference>
<evidence type="ECO:0000313" key="10">
    <source>
        <dbReference type="Proteomes" id="UP000183208"/>
    </source>
</evidence>
<dbReference type="RefSeq" id="WP_074824511.1">
    <property type="nucleotide sequence ID" value="NZ_FNTI01000001.1"/>
</dbReference>
<keyword evidence="5" id="KW-0804">Transcription</keyword>
<gene>
    <name evidence="9" type="ORF">SAMN05444171_4897</name>
</gene>
<keyword evidence="1 6" id="KW-0597">Phosphoprotein</keyword>
<dbReference type="EMBL" id="FNTI01000001">
    <property type="protein sequence ID" value="SED71061.1"/>
    <property type="molecule type" value="Genomic_DNA"/>
</dbReference>
<feature type="modified residue" description="4-aspartylphosphate" evidence="6">
    <location>
        <position position="56"/>
    </location>
</feature>
<dbReference type="CDD" id="cd17537">
    <property type="entry name" value="REC_FixJ"/>
    <property type="match status" value="1"/>
</dbReference>
<dbReference type="Pfam" id="PF00072">
    <property type="entry name" value="Response_reg"/>
    <property type="match status" value="1"/>
</dbReference>
<organism evidence="9 10">
    <name type="scientific">Bradyrhizobium lablabi</name>
    <dbReference type="NCBI Taxonomy" id="722472"/>
    <lineage>
        <taxon>Bacteria</taxon>
        <taxon>Pseudomonadati</taxon>
        <taxon>Pseudomonadota</taxon>
        <taxon>Alphaproteobacteria</taxon>
        <taxon>Hyphomicrobiales</taxon>
        <taxon>Nitrobacteraceae</taxon>
        <taxon>Bradyrhizobium</taxon>
    </lineage>
</organism>
<dbReference type="SMART" id="SM00421">
    <property type="entry name" value="HTH_LUXR"/>
    <property type="match status" value="1"/>
</dbReference>
<dbReference type="Proteomes" id="UP000183208">
    <property type="component" value="Unassembled WGS sequence"/>
</dbReference>
<dbReference type="PANTHER" id="PTHR44688:SF16">
    <property type="entry name" value="DNA-BINDING TRANSCRIPTIONAL ACTIVATOR DEVR_DOSR"/>
    <property type="match status" value="1"/>
</dbReference>
<dbReference type="InterPro" id="IPR036388">
    <property type="entry name" value="WH-like_DNA-bd_sf"/>
</dbReference>
<dbReference type="SUPFAM" id="SSF46894">
    <property type="entry name" value="C-terminal effector domain of the bipartite response regulators"/>
    <property type="match status" value="1"/>
</dbReference>
<evidence type="ECO:0000259" key="8">
    <source>
        <dbReference type="PROSITE" id="PS50110"/>
    </source>
</evidence>
<proteinExistence type="predicted"/>
<dbReference type="Gene3D" id="1.10.10.10">
    <property type="entry name" value="Winged helix-like DNA-binding domain superfamily/Winged helix DNA-binding domain"/>
    <property type="match status" value="1"/>
</dbReference>
<dbReference type="PANTHER" id="PTHR44688">
    <property type="entry name" value="DNA-BINDING TRANSCRIPTIONAL ACTIVATOR DEVR_DOSR"/>
    <property type="match status" value="1"/>
</dbReference>
<keyword evidence="4" id="KW-0238">DNA-binding</keyword>
<dbReference type="FunFam" id="3.40.50.2300:FF:000018">
    <property type="entry name" value="DNA-binding transcriptional regulator NtrC"/>
    <property type="match status" value="1"/>
</dbReference>
<dbReference type="InterPro" id="IPR000792">
    <property type="entry name" value="Tscrpt_reg_LuxR_C"/>
</dbReference>
<evidence type="ECO:0000256" key="6">
    <source>
        <dbReference type="PROSITE-ProRule" id="PRU00169"/>
    </source>
</evidence>
<dbReference type="PROSITE" id="PS50110">
    <property type="entry name" value="RESPONSE_REGULATORY"/>
    <property type="match status" value="1"/>
</dbReference>
<accession>A0A1M7CJ49</accession>
<evidence type="ECO:0000256" key="1">
    <source>
        <dbReference type="ARBA" id="ARBA00022553"/>
    </source>
</evidence>
<feature type="domain" description="Response regulatory" evidence="8">
    <location>
        <begin position="7"/>
        <end position="121"/>
    </location>
</feature>
<dbReference type="GO" id="GO:0000160">
    <property type="term" value="P:phosphorelay signal transduction system"/>
    <property type="evidence" value="ECO:0007669"/>
    <property type="project" value="UniProtKB-KW"/>
</dbReference>
<evidence type="ECO:0000256" key="5">
    <source>
        <dbReference type="ARBA" id="ARBA00023163"/>
    </source>
</evidence>
<dbReference type="PROSITE" id="PS50043">
    <property type="entry name" value="HTH_LUXR_2"/>
    <property type="match status" value="1"/>
</dbReference>
<reference evidence="9 10" key="1">
    <citation type="submission" date="2016-10" db="EMBL/GenBank/DDBJ databases">
        <authorList>
            <person name="de Groot N.N."/>
        </authorList>
    </citation>
    <scope>NUCLEOTIDE SEQUENCE [LARGE SCALE GENOMIC DNA]</scope>
    <source>
        <strain evidence="9 10">GAS522</strain>
    </source>
</reference>
<evidence type="ECO:0000256" key="3">
    <source>
        <dbReference type="ARBA" id="ARBA00023015"/>
    </source>
</evidence>
<dbReference type="OrthoDB" id="9782655at2"/>
<evidence type="ECO:0000313" key="9">
    <source>
        <dbReference type="EMBL" id="SED71061.1"/>
    </source>
</evidence>
<dbReference type="GO" id="GO:0006355">
    <property type="term" value="P:regulation of DNA-templated transcription"/>
    <property type="evidence" value="ECO:0007669"/>
    <property type="project" value="InterPro"/>
</dbReference>
<dbReference type="InterPro" id="IPR016032">
    <property type="entry name" value="Sig_transdc_resp-reg_C-effctor"/>
</dbReference>
<sequence>MSEDQAIVVVIDDDVSIRESVEDLLRSVGLEVKSFATSREFLQQKLPDAPGCIVLDVRLPGGSGLEFQKTLLNSKIQLPIIFISGHSDVPTSVRAMKSGAIEFLTKPLREQELLDAVHVGIERDRVRRQEAKIVAELQGRLDCLTPREREVLLLVITGHPNKAIATQLGLSEMTVKVHRSQIMRKMRAKSQIELVRMADKLGISP</sequence>